<gene>
    <name evidence="1" type="ORF">DERF_002136</name>
</gene>
<reference evidence="1" key="1">
    <citation type="submission" date="2013-05" db="EMBL/GenBank/DDBJ databases">
        <authorList>
            <person name="Yim A.K.Y."/>
            <person name="Chan T.F."/>
            <person name="Ji K.M."/>
            <person name="Liu X.Y."/>
            <person name="Zhou J.W."/>
            <person name="Li R.Q."/>
            <person name="Yang K.Y."/>
            <person name="Li J."/>
            <person name="Li M."/>
            <person name="Law P.T.W."/>
            <person name="Wu Y.L."/>
            <person name="Cai Z.L."/>
            <person name="Qin H."/>
            <person name="Bao Y."/>
            <person name="Leung R.K.K."/>
            <person name="Ng P.K.S."/>
            <person name="Zou J."/>
            <person name="Zhong X.J."/>
            <person name="Ran P.X."/>
            <person name="Zhong N.S."/>
            <person name="Liu Z.G."/>
            <person name="Tsui S.K.W."/>
        </authorList>
    </citation>
    <scope>NUCLEOTIDE SEQUENCE</scope>
    <source>
        <strain evidence="1">Derf</strain>
        <tissue evidence="1">Whole organism</tissue>
    </source>
</reference>
<sequence length="95" mass="11217">MKLENFIIICNRRVNKKFEYSMAIFYIFNVRIPIARTGFCEKNDGCNSQPQKQLFQGVSKLTESNKNQLARIVNSELTEFFSSSMKFYFMLPRLN</sequence>
<protein>
    <submittedName>
        <fullName evidence="1">Uncharacterized protein</fullName>
    </submittedName>
</protein>
<name>A0A922ICC9_DERFA</name>
<comment type="caution">
    <text evidence="1">The sequence shown here is derived from an EMBL/GenBank/DDBJ whole genome shotgun (WGS) entry which is preliminary data.</text>
</comment>
<dbReference type="AlphaFoldDB" id="A0A922ICC9"/>
<evidence type="ECO:0000313" key="2">
    <source>
        <dbReference type="Proteomes" id="UP000790347"/>
    </source>
</evidence>
<reference evidence="1" key="2">
    <citation type="journal article" date="2022" name="Res Sq">
        <title>Comparative Genomics Reveals Insights into the Divergent Evolution of Astigmatic Mites and Household Pest Adaptations.</title>
        <authorList>
            <person name="Xiong Q."/>
            <person name="Wan A.T.-Y."/>
            <person name="Liu X.-Y."/>
            <person name="Fung C.S.-H."/>
            <person name="Xiao X."/>
            <person name="Malainual N."/>
            <person name="Hou J."/>
            <person name="Wang L."/>
            <person name="Wang M."/>
            <person name="Yang K."/>
            <person name="Cui Y."/>
            <person name="Leung E."/>
            <person name="Nong W."/>
            <person name="Shin S.-K."/>
            <person name="Au S."/>
            <person name="Jeong K.Y."/>
            <person name="Chew F.T."/>
            <person name="Hui J."/>
            <person name="Leung T.F."/>
            <person name="Tungtrongchitr A."/>
            <person name="Zhong N."/>
            <person name="Liu Z."/>
            <person name="Tsui S."/>
        </authorList>
    </citation>
    <scope>NUCLEOTIDE SEQUENCE</scope>
    <source>
        <strain evidence="1">Derf</strain>
        <tissue evidence="1">Whole organism</tissue>
    </source>
</reference>
<dbReference type="EMBL" id="ASGP02000001">
    <property type="protein sequence ID" value="KAH9528167.1"/>
    <property type="molecule type" value="Genomic_DNA"/>
</dbReference>
<dbReference type="Proteomes" id="UP000790347">
    <property type="component" value="Unassembled WGS sequence"/>
</dbReference>
<organism evidence="1 2">
    <name type="scientific">Dermatophagoides farinae</name>
    <name type="common">American house dust mite</name>
    <dbReference type="NCBI Taxonomy" id="6954"/>
    <lineage>
        <taxon>Eukaryota</taxon>
        <taxon>Metazoa</taxon>
        <taxon>Ecdysozoa</taxon>
        <taxon>Arthropoda</taxon>
        <taxon>Chelicerata</taxon>
        <taxon>Arachnida</taxon>
        <taxon>Acari</taxon>
        <taxon>Acariformes</taxon>
        <taxon>Sarcoptiformes</taxon>
        <taxon>Astigmata</taxon>
        <taxon>Psoroptidia</taxon>
        <taxon>Analgoidea</taxon>
        <taxon>Pyroglyphidae</taxon>
        <taxon>Dermatophagoidinae</taxon>
        <taxon>Dermatophagoides</taxon>
    </lineage>
</organism>
<evidence type="ECO:0000313" key="1">
    <source>
        <dbReference type="EMBL" id="KAH9528167.1"/>
    </source>
</evidence>
<keyword evidence="2" id="KW-1185">Reference proteome</keyword>
<accession>A0A922ICC9</accession>
<proteinExistence type="predicted"/>